<sequence length="82" mass="9090">RYLGVSNVTVLKWIRSFGEEVKSLQVDTKEIEVVELDEMHGCAGSKKTTFGYGLLPVDLASDSSISLLATEATRRQKNFGRL</sequence>
<comment type="caution">
    <text evidence="1">The sequence shown here is derived from an EMBL/GenBank/DDBJ whole genome shotgun (WGS) entry which is preliminary data.</text>
</comment>
<reference evidence="1" key="1">
    <citation type="submission" date="2019-03" db="EMBL/GenBank/DDBJ databases">
        <title>Single cell metagenomics reveals metabolic interactions within the superorganism composed of flagellate Streblomastix strix and complex community of Bacteroidetes bacteria on its surface.</title>
        <authorList>
            <person name="Treitli S.C."/>
            <person name="Kolisko M."/>
            <person name="Husnik F."/>
            <person name="Keeling P."/>
            <person name="Hampl V."/>
        </authorList>
    </citation>
    <scope>NUCLEOTIDE SEQUENCE</scope>
    <source>
        <strain evidence="1">STM</strain>
    </source>
</reference>
<name>A0A5J4P5H8_9ZZZZ</name>
<dbReference type="EMBL" id="SNRY01011950">
    <property type="protein sequence ID" value="KAA6303913.1"/>
    <property type="molecule type" value="Genomic_DNA"/>
</dbReference>
<gene>
    <name evidence="1" type="ORF">EZS27_044444</name>
</gene>
<proteinExistence type="predicted"/>
<evidence type="ECO:0000313" key="1">
    <source>
        <dbReference type="EMBL" id="KAA6303913.1"/>
    </source>
</evidence>
<protein>
    <submittedName>
        <fullName evidence="1">Uncharacterized protein</fullName>
    </submittedName>
</protein>
<accession>A0A5J4P5H8</accession>
<feature type="non-terminal residue" evidence="1">
    <location>
        <position position="1"/>
    </location>
</feature>
<dbReference type="AlphaFoldDB" id="A0A5J4P5H8"/>
<organism evidence="1">
    <name type="scientific">termite gut metagenome</name>
    <dbReference type="NCBI Taxonomy" id="433724"/>
    <lineage>
        <taxon>unclassified sequences</taxon>
        <taxon>metagenomes</taxon>
        <taxon>organismal metagenomes</taxon>
    </lineage>
</organism>